<organism evidence="4 6">
    <name type="scientific">Bremia lactucae</name>
    <name type="common">Lettuce downy mildew</name>
    <dbReference type="NCBI Taxonomy" id="4779"/>
    <lineage>
        <taxon>Eukaryota</taxon>
        <taxon>Sar</taxon>
        <taxon>Stramenopiles</taxon>
        <taxon>Oomycota</taxon>
        <taxon>Peronosporomycetes</taxon>
        <taxon>Peronosporales</taxon>
        <taxon>Peronosporaceae</taxon>
        <taxon>Bremia</taxon>
    </lineage>
</organism>
<feature type="compositionally biased region" description="Low complexity" evidence="1">
    <location>
        <begin position="274"/>
        <end position="296"/>
    </location>
</feature>
<evidence type="ECO:0000313" key="6">
    <source>
        <dbReference type="Proteomes" id="UP000294530"/>
    </source>
</evidence>
<dbReference type="CDD" id="cd05380">
    <property type="entry name" value="CAP_euk"/>
    <property type="match status" value="1"/>
</dbReference>
<feature type="compositionally biased region" description="Polar residues" evidence="1">
    <location>
        <begin position="429"/>
        <end position="442"/>
    </location>
</feature>
<dbReference type="SUPFAM" id="SSF55797">
    <property type="entry name" value="PR-1-like"/>
    <property type="match status" value="1"/>
</dbReference>
<dbReference type="InterPro" id="IPR035940">
    <property type="entry name" value="CAP_sf"/>
</dbReference>
<dbReference type="RefSeq" id="XP_067815932.1">
    <property type="nucleotide sequence ID" value="XM_067965083.1"/>
</dbReference>
<gene>
    <name evidence="4" type="ORF">CCR75_007019</name>
    <name evidence="5" type="ORF">CCR75_007182</name>
</gene>
<feature type="compositionally biased region" description="Low complexity" evidence="1">
    <location>
        <begin position="401"/>
        <end position="419"/>
    </location>
</feature>
<reference evidence="4" key="2">
    <citation type="submission" date="2021-07" db="EMBL/GenBank/DDBJ databases">
        <authorList>
            <person name="Fletcher K."/>
        </authorList>
    </citation>
    <scope>NUCLEOTIDE SEQUENCE</scope>
    <source>
        <strain evidence="4">SF5</strain>
    </source>
</reference>
<dbReference type="FunFam" id="3.40.33.10:FF:000053">
    <property type="entry name" value="Uncharacterized protein"/>
    <property type="match status" value="1"/>
</dbReference>
<feature type="region of interest" description="Disordered" evidence="1">
    <location>
        <begin position="232"/>
        <end position="442"/>
    </location>
</feature>
<dbReference type="EMBL" id="SHOA02000017">
    <property type="protein sequence ID" value="TDH66433.1"/>
    <property type="molecule type" value="Genomic_DNA"/>
</dbReference>
<dbReference type="PANTHER" id="PTHR10334">
    <property type="entry name" value="CYSTEINE-RICH SECRETORY PROTEIN-RELATED"/>
    <property type="match status" value="1"/>
</dbReference>
<feature type="domain" description="SCP" evidence="3">
    <location>
        <begin position="11"/>
        <end position="150"/>
    </location>
</feature>
<keyword evidence="6" id="KW-1185">Reference proteome</keyword>
<feature type="compositionally biased region" description="Polar residues" evidence="1">
    <location>
        <begin position="388"/>
        <end position="400"/>
    </location>
</feature>
<evidence type="ECO:0000259" key="3">
    <source>
        <dbReference type="SMART" id="SM00198"/>
    </source>
</evidence>
<dbReference type="InterPro" id="IPR001283">
    <property type="entry name" value="CRISP-related"/>
</dbReference>
<protein>
    <recommendedName>
        <fullName evidence="3">SCP domain-containing protein</fullName>
    </recommendedName>
</protein>
<sequence length="491" mass="51176">MNAHVESFSAEDQAIWIDRHNFFRSTGLPWAAGNMRRVGWSADLASSAASTAAQCSASTVPGMNMYQSTSTNSASLIDEAIQQWVVKKSQTTLKTITQPGATGVPVGAGTYDSYSQVLWASTTSIGCAKAECPGGDLVVCKYAPAGNDGSSPWYIHAEMASKCPSGTKGLQGLCIVEGDAANNPIAPIPVAKLTYEVYPSYAADIQTILVDTARAIANGSAASFKEEKLTRLKEQTATTDGPSPLSEDITTKNPSKSSTPSSSSTLPSSPPDASETSSKPTPGSSGKSNSVSISAGETKQGLADFSPKQISPKTVSEINISEDEEAPLQKPIGSFEKPSEKSNSDSPAALKTDKKMDTAELSDDASKLDTVSSNSNDMAPGKVKASLDTGSQFSNQAAPESSTDVAPDDTPTTETPSEANSKDTPPSPNVSQIISNQSNTADTSGGISAAGMAGVIVLVVVFVAAFGVVVSYRRNQKRQREIMRDGGIRYL</sequence>
<evidence type="ECO:0000256" key="1">
    <source>
        <dbReference type="SAM" id="MobiDB-lite"/>
    </source>
</evidence>
<dbReference type="Gene3D" id="3.40.33.10">
    <property type="entry name" value="CAP"/>
    <property type="match status" value="1"/>
</dbReference>
<feature type="compositionally biased region" description="Low complexity" evidence="1">
    <location>
        <begin position="251"/>
        <end position="267"/>
    </location>
</feature>
<dbReference type="OrthoDB" id="337038at2759"/>
<dbReference type="KEGG" id="blac:94350754"/>
<accession>A0A976IBX4</accession>
<feature type="transmembrane region" description="Helical" evidence="2">
    <location>
        <begin position="447"/>
        <end position="470"/>
    </location>
</feature>
<dbReference type="EMBL" id="SHOA02000017">
    <property type="protein sequence ID" value="TDH66465.1"/>
    <property type="molecule type" value="Genomic_DNA"/>
</dbReference>
<dbReference type="Pfam" id="PF00188">
    <property type="entry name" value="CAP"/>
    <property type="match status" value="1"/>
</dbReference>
<proteinExistence type="predicted"/>
<dbReference type="SMART" id="SM00198">
    <property type="entry name" value="SCP"/>
    <property type="match status" value="1"/>
</dbReference>
<keyword evidence="2" id="KW-1133">Transmembrane helix</keyword>
<keyword evidence="2" id="KW-0812">Transmembrane</keyword>
<evidence type="ECO:0000313" key="4">
    <source>
        <dbReference type="EMBL" id="TDH66433.1"/>
    </source>
</evidence>
<reference evidence="4 6" key="1">
    <citation type="journal article" date="2021" name="Genome Biol.">
        <title>AFLAP: assembly-free linkage analysis pipeline using k-mers from genome sequencing data.</title>
        <authorList>
            <person name="Fletcher K."/>
            <person name="Zhang L."/>
            <person name="Gil J."/>
            <person name="Han R."/>
            <person name="Cavanaugh K."/>
            <person name="Michelmore R."/>
        </authorList>
    </citation>
    <scope>NUCLEOTIDE SEQUENCE [LARGE SCALE GENOMIC DNA]</scope>
    <source>
        <strain evidence="4 6">SF5</strain>
    </source>
</reference>
<feature type="compositionally biased region" description="Polar residues" evidence="1">
    <location>
        <begin position="308"/>
        <end position="319"/>
    </location>
</feature>
<dbReference type="AlphaFoldDB" id="A0A976IBX4"/>
<dbReference type="PRINTS" id="PR00837">
    <property type="entry name" value="V5TPXLIKE"/>
</dbReference>
<dbReference type="GeneID" id="94350754"/>
<evidence type="ECO:0000256" key="2">
    <source>
        <dbReference type="SAM" id="Phobius"/>
    </source>
</evidence>
<dbReference type="InterPro" id="IPR014044">
    <property type="entry name" value="CAP_dom"/>
</dbReference>
<dbReference type="Proteomes" id="UP000294530">
    <property type="component" value="Unassembled WGS sequence"/>
</dbReference>
<keyword evidence="2" id="KW-0472">Membrane</keyword>
<comment type="caution">
    <text evidence="4">The sequence shown here is derived from an EMBL/GenBank/DDBJ whole genome shotgun (WGS) entry which is preliminary data.</text>
</comment>
<name>A0A976IBX4_BRELC</name>
<evidence type="ECO:0000313" key="5">
    <source>
        <dbReference type="EMBL" id="TDH66465.1"/>
    </source>
</evidence>